<feature type="domain" description="PH" evidence="1">
    <location>
        <begin position="137"/>
        <end position="211"/>
    </location>
</feature>
<dbReference type="Pfam" id="PF00169">
    <property type="entry name" value="PH"/>
    <property type="match status" value="2"/>
</dbReference>
<evidence type="ECO:0000259" key="1">
    <source>
        <dbReference type="PROSITE" id="PS50003"/>
    </source>
</evidence>
<dbReference type="InterPro" id="IPR011993">
    <property type="entry name" value="PH-like_dom_sf"/>
</dbReference>
<dbReference type="STRING" id="7395.A0A1A9VMG6"/>
<keyword evidence="3" id="KW-1185">Reference proteome</keyword>
<sequence>MIHVCKIMILHIERLLLLPNIKDLRINYSTLSLAWGFDTFRSDCKRSTAPPRRRERGRIPVKGVRLVETATVNGEGGDPFAPDGYPFQVGYCESSDDQSQRTVPQYTLYLVANTEKERSDWIYAIRQGTSVKRRRERGRIPVKGVRLVETATVNGEGGDPFAPDGYPFQVGYCESSDDQSQRTVPQYTLYLVANTEKERSDWIYAIRQAIVAIVCCGPMRSLTVSLPSAPH</sequence>
<dbReference type="InterPro" id="IPR001849">
    <property type="entry name" value="PH_domain"/>
</dbReference>
<name>A0A1A9VMG6_GLOAU</name>
<accession>A0A1A9VMG6</accession>
<dbReference type="Proteomes" id="UP000078200">
    <property type="component" value="Unassembled WGS sequence"/>
</dbReference>
<proteinExistence type="predicted"/>
<protein>
    <recommendedName>
        <fullName evidence="1">PH domain-containing protein</fullName>
    </recommendedName>
</protein>
<dbReference type="AlphaFoldDB" id="A0A1A9VMG6"/>
<evidence type="ECO:0000313" key="3">
    <source>
        <dbReference type="Proteomes" id="UP000078200"/>
    </source>
</evidence>
<feature type="domain" description="PH" evidence="1">
    <location>
        <begin position="1"/>
        <end position="130"/>
    </location>
</feature>
<dbReference type="EnsemblMetazoa" id="GAUT041642-RA">
    <property type="protein sequence ID" value="GAUT041642-PA"/>
    <property type="gene ID" value="GAUT041642"/>
</dbReference>
<dbReference type="PROSITE" id="PS50003">
    <property type="entry name" value="PH_DOMAIN"/>
    <property type="match status" value="2"/>
</dbReference>
<evidence type="ECO:0000313" key="2">
    <source>
        <dbReference type="EnsemblMetazoa" id="GAUT041642-PA"/>
    </source>
</evidence>
<dbReference type="Gene3D" id="2.30.29.30">
    <property type="entry name" value="Pleckstrin-homology domain (PH domain)/Phosphotyrosine-binding domain (PTB)"/>
    <property type="match status" value="2"/>
</dbReference>
<reference evidence="2" key="1">
    <citation type="submission" date="2020-05" db="UniProtKB">
        <authorList>
            <consortium name="EnsemblMetazoa"/>
        </authorList>
    </citation>
    <scope>IDENTIFICATION</scope>
    <source>
        <strain evidence="2">TTRI</strain>
    </source>
</reference>
<organism evidence="2 3">
    <name type="scientific">Glossina austeni</name>
    <name type="common">Savannah tsetse fly</name>
    <dbReference type="NCBI Taxonomy" id="7395"/>
    <lineage>
        <taxon>Eukaryota</taxon>
        <taxon>Metazoa</taxon>
        <taxon>Ecdysozoa</taxon>
        <taxon>Arthropoda</taxon>
        <taxon>Hexapoda</taxon>
        <taxon>Insecta</taxon>
        <taxon>Pterygota</taxon>
        <taxon>Neoptera</taxon>
        <taxon>Endopterygota</taxon>
        <taxon>Diptera</taxon>
        <taxon>Brachycera</taxon>
        <taxon>Muscomorpha</taxon>
        <taxon>Hippoboscoidea</taxon>
        <taxon>Glossinidae</taxon>
        <taxon>Glossina</taxon>
    </lineage>
</organism>
<dbReference type="SUPFAM" id="SSF50729">
    <property type="entry name" value="PH domain-like"/>
    <property type="match status" value="2"/>
</dbReference>
<dbReference type="VEuPathDB" id="VectorBase:GAUT041642"/>